<dbReference type="PANTHER" id="PTHR31465:SF9">
    <property type="entry name" value="SPHINGOID LONG-CHAIN BASE TRANSPORTER RSB1"/>
    <property type="match status" value="1"/>
</dbReference>
<evidence type="ECO:0008006" key="8">
    <source>
        <dbReference type="Google" id="ProtNLM"/>
    </source>
</evidence>
<feature type="transmembrane region" description="Helical" evidence="5">
    <location>
        <begin position="105"/>
        <end position="132"/>
    </location>
</feature>
<evidence type="ECO:0000313" key="6">
    <source>
        <dbReference type="EMBL" id="SMY20259.1"/>
    </source>
</evidence>
<comment type="subcellular location">
    <subcellularLocation>
        <location evidence="1">Membrane</location>
        <topology evidence="1">Multi-pass membrane protein</topology>
    </subcellularLocation>
</comment>
<dbReference type="GO" id="GO:0005886">
    <property type="term" value="C:plasma membrane"/>
    <property type="evidence" value="ECO:0007669"/>
    <property type="project" value="TreeGrafter"/>
</dbReference>
<reference evidence="6 7" key="1">
    <citation type="submission" date="2016-10" db="EMBL/GenBank/DDBJ databases">
        <authorList>
            <person name="Varghese N."/>
        </authorList>
    </citation>
    <scope>NUCLEOTIDE SEQUENCE [LARGE SCALE GENOMIC DNA]</scope>
</reference>
<dbReference type="Pfam" id="PF04479">
    <property type="entry name" value="RTA1"/>
    <property type="match status" value="1"/>
</dbReference>
<dbReference type="InterPro" id="IPR007568">
    <property type="entry name" value="RTA1"/>
</dbReference>
<protein>
    <recommendedName>
        <fullName evidence="8">RTA1 domain protein</fullName>
    </recommendedName>
</protein>
<evidence type="ECO:0000256" key="1">
    <source>
        <dbReference type="ARBA" id="ARBA00004141"/>
    </source>
</evidence>
<feature type="transmembrane region" description="Helical" evidence="5">
    <location>
        <begin position="268"/>
        <end position="286"/>
    </location>
</feature>
<dbReference type="Proteomes" id="UP000215453">
    <property type="component" value="Chromosome 1"/>
</dbReference>
<accession>A0A1Y6L9F7</accession>
<keyword evidence="3 5" id="KW-1133">Transmembrane helix</keyword>
<evidence type="ECO:0000256" key="3">
    <source>
        <dbReference type="ARBA" id="ARBA00022989"/>
    </source>
</evidence>
<keyword evidence="2 5" id="KW-0812">Transmembrane</keyword>
<feature type="transmembrane region" description="Helical" evidence="5">
    <location>
        <begin position="144"/>
        <end position="162"/>
    </location>
</feature>
<organism evidence="6 7">
    <name type="scientific">Zymoseptoria tritici ST99CH_1A5</name>
    <dbReference type="NCBI Taxonomy" id="1276529"/>
    <lineage>
        <taxon>Eukaryota</taxon>
        <taxon>Fungi</taxon>
        <taxon>Dikarya</taxon>
        <taxon>Ascomycota</taxon>
        <taxon>Pezizomycotina</taxon>
        <taxon>Dothideomycetes</taxon>
        <taxon>Dothideomycetidae</taxon>
        <taxon>Mycosphaerellales</taxon>
        <taxon>Mycosphaerellaceae</taxon>
        <taxon>Zymoseptoria</taxon>
    </lineage>
</organism>
<feature type="transmembrane region" description="Helical" evidence="5">
    <location>
        <begin position="72"/>
        <end position="93"/>
    </location>
</feature>
<feature type="transmembrane region" description="Helical" evidence="5">
    <location>
        <begin position="47"/>
        <end position="65"/>
    </location>
</feature>
<evidence type="ECO:0000256" key="4">
    <source>
        <dbReference type="ARBA" id="ARBA00023136"/>
    </source>
</evidence>
<gene>
    <name evidence="6" type="ORF">ZT1A5_G1694</name>
</gene>
<evidence type="ECO:0000256" key="2">
    <source>
        <dbReference type="ARBA" id="ARBA00022692"/>
    </source>
</evidence>
<dbReference type="PANTHER" id="PTHR31465">
    <property type="entry name" value="PROTEIN RTA1-RELATED"/>
    <property type="match status" value="1"/>
</dbReference>
<keyword evidence="4 5" id="KW-0472">Membrane</keyword>
<feature type="transmembrane region" description="Helical" evidence="5">
    <location>
        <begin position="182"/>
        <end position="206"/>
    </location>
</feature>
<sequence length="320" mass="35588">MSLDLQRQWPHSFIGCNYTIEKHDCTTATCCVAQSSFLYVPEYWPNLFYAILFGVFILPQVFLGVKHKTWGYMVGMVTGLVVEVIGYVGRVLLNDNWFNNDAFLMYLIALTIAPVFITAAIYICLTRIIIMYGEHLSFFRPRTIAIAFMSSDFISLVLQAAGGAIAETADDGSDTKQTGVDIMIAGLLLQAISLVVISAVWAHFHVSLRRGIPDQTPDRRRARGRKIFKLFQAGLMLATAAIIVRSVYRVVELWGGFEGELWNNERDFIIMDGAMMGLAVVILTVLHPGFSFQGHWQTTGWNVRGSRSKGAVGGKSAEEA</sequence>
<dbReference type="EMBL" id="LT882676">
    <property type="protein sequence ID" value="SMY20259.1"/>
    <property type="molecule type" value="Genomic_DNA"/>
</dbReference>
<evidence type="ECO:0000313" key="7">
    <source>
        <dbReference type="Proteomes" id="UP000215453"/>
    </source>
</evidence>
<proteinExistence type="predicted"/>
<dbReference type="GO" id="GO:0000324">
    <property type="term" value="C:fungal-type vacuole"/>
    <property type="evidence" value="ECO:0007669"/>
    <property type="project" value="TreeGrafter"/>
</dbReference>
<dbReference type="AlphaFoldDB" id="A0A1Y6L9F7"/>
<name>A0A1Y6L9F7_ZYMTR</name>
<evidence type="ECO:0000256" key="5">
    <source>
        <dbReference type="SAM" id="Phobius"/>
    </source>
</evidence>
<feature type="transmembrane region" description="Helical" evidence="5">
    <location>
        <begin position="227"/>
        <end position="248"/>
    </location>
</feature>